<evidence type="ECO:0000259" key="1">
    <source>
        <dbReference type="Pfam" id="PF03551"/>
    </source>
</evidence>
<protein>
    <submittedName>
        <fullName evidence="2">Helix-turn-helix transcriptional regulator</fullName>
    </submittedName>
</protein>
<dbReference type="KEGG" id="bbet:F8237_35810"/>
<dbReference type="KEGG" id="bbet:F8237_34480"/>
<keyword evidence="2" id="KW-0614">Plasmid</keyword>
<dbReference type="InterPro" id="IPR005149">
    <property type="entry name" value="Tscrpt_reg_PadR_N"/>
</dbReference>
<geneLocation type="plasmid" evidence="2">
    <name>pBbPL7HG1</name>
</geneLocation>
<dbReference type="PANTHER" id="PTHR33169">
    <property type="entry name" value="PADR-FAMILY TRANSCRIPTIONAL REGULATOR"/>
    <property type="match status" value="1"/>
</dbReference>
<reference evidence="4" key="2">
    <citation type="submission" date="2019-10" db="EMBL/GenBank/DDBJ databases">
        <title>Complete Genome Sequence of Bradyrhizobium betae type strain PL7HG1T.</title>
        <authorList>
            <person name="Bromfield E.S.P."/>
            <person name="Cloutier S."/>
        </authorList>
    </citation>
    <scope>NUCLEOTIDE SEQUENCE [LARGE SCALE GENOMIC DNA]</scope>
    <source>
        <strain evidence="4">PL7HG1</strain>
        <plasmid evidence="4">pbbpl7hg1</plasmid>
    </source>
</reference>
<sequence length="100" mass="11630">MKFDDLLTGFIRLHILHHAAEMEIYGQWMIDELSRHGYRLSPGTLYPMLHAMERKGYLTSRVQREGSVGRKLYKATRLGKQGLKLAKARVREFIGEAVER</sequence>
<feature type="domain" description="Transcription regulator PadR N-terminal" evidence="1">
    <location>
        <begin position="15"/>
        <end position="84"/>
    </location>
</feature>
<dbReference type="InterPro" id="IPR052509">
    <property type="entry name" value="Metal_resp_DNA-bind_regulator"/>
</dbReference>
<dbReference type="RefSeq" id="WP_100554891.1">
    <property type="nucleotide sequence ID" value="NZ_CP044544.1"/>
</dbReference>
<dbReference type="OrthoDB" id="9814826at2"/>
<dbReference type="AlphaFoldDB" id="A0A5P6PGS9"/>
<dbReference type="InterPro" id="IPR036390">
    <property type="entry name" value="WH_DNA-bd_sf"/>
</dbReference>
<dbReference type="InterPro" id="IPR036388">
    <property type="entry name" value="WH-like_DNA-bd_sf"/>
</dbReference>
<dbReference type="Proteomes" id="UP000325641">
    <property type="component" value="Plasmid pBbPL7HG1"/>
</dbReference>
<reference evidence="2" key="1">
    <citation type="journal article" date="2019" name="Microbiol. Resour. Announc.">
        <title>Analysis of the Complete Genome Sequence of the Widely Studied Strain Bradyrhizobium betae PL7HG1(T) Reveals the Presence of Photosynthesis Genes and a Putative Plasmid.</title>
        <authorList>
            <person name="Cloutier S."/>
            <person name="Bromfield E.S.P."/>
        </authorList>
    </citation>
    <scope>NUCLEOTIDE SEQUENCE</scope>
    <source>
        <strain evidence="2">PL7HG1</strain>
        <plasmid evidence="2">pBbPL7HG1</plasmid>
    </source>
</reference>
<dbReference type="SUPFAM" id="SSF46785">
    <property type="entry name" value="Winged helix' DNA-binding domain"/>
    <property type="match status" value="1"/>
</dbReference>
<geneLocation type="plasmid" evidence="4">
    <name>pbbpl7hg1</name>
</geneLocation>
<dbReference type="EMBL" id="CP044544">
    <property type="protein sequence ID" value="QFI77649.1"/>
    <property type="molecule type" value="Genomic_DNA"/>
</dbReference>
<evidence type="ECO:0000313" key="3">
    <source>
        <dbReference type="EMBL" id="QFI77649.1"/>
    </source>
</evidence>
<proteinExistence type="predicted"/>
<evidence type="ECO:0000313" key="2">
    <source>
        <dbReference type="EMBL" id="QFI77436.1"/>
    </source>
</evidence>
<dbReference type="EMBL" id="CP044544">
    <property type="protein sequence ID" value="QFI77436.1"/>
    <property type="molecule type" value="Genomic_DNA"/>
</dbReference>
<accession>A0A5P6PGS9</accession>
<organism evidence="2 4">
    <name type="scientific">Bradyrhizobium betae</name>
    <dbReference type="NCBI Taxonomy" id="244734"/>
    <lineage>
        <taxon>Bacteria</taxon>
        <taxon>Pseudomonadati</taxon>
        <taxon>Pseudomonadota</taxon>
        <taxon>Alphaproteobacteria</taxon>
        <taxon>Hyphomicrobiales</taxon>
        <taxon>Nitrobacteraceae</taxon>
        <taxon>Bradyrhizobium</taxon>
    </lineage>
</organism>
<evidence type="ECO:0000313" key="4">
    <source>
        <dbReference type="Proteomes" id="UP000325641"/>
    </source>
</evidence>
<dbReference type="Gene3D" id="1.10.10.10">
    <property type="entry name" value="Winged helix-like DNA-binding domain superfamily/Winged helix DNA-binding domain"/>
    <property type="match status" value="1"/>
</dbReference>
<dbReference type="PANTHER" id="PTHR33169:SF14">
    <property type="entry name" value="TRANSCRIPTIONAL REGULATOR RV3488"/>
    <property type="match status" value="1"/>
</dbReference>
<dbReference type="Pfam" id="PF03551">
    <property type="entry name" value="PadR"/>
    <property type="match status" value="1"/>
</dbReference>
<name>A0A5P6PGS9_9BRAD</name>
<gene>
    <name evidence="2" type="ORF">F8237_34480</name>
    <name evidence="3" type="ORF">F8237_35810</name>
</gene>